<feature type="transmembrane region" description="Helical" evidence="11">
    <location>
        <begin position="348"/>
        <end position="369"/>
    </location>
</feature>
<dbReference type="GO" id="GO:0032153">
    <property type="term" value="C:cell division site"/>
    <property type="evidence" value="ECO:0007669"/>
    <property type="project" value="TreeGrafter"/>
</dbReference>
<feature type="transmembrane region" description="Helical" evidence="11">
    <location>
        <begin position="29"/>
        <end position="49"/>
    </location>
</feature>
<gene>
    <name evidence="11 12" type="primary">rodA</name>
    <name evidence="11" type="synonym">mrdB</name>
    <name evidence="12" type="ORF">G3446_11750</name>
</gene>
<evidence type="ECO:0000313" key="13">
    <source>
        <dbReference type="Proteomes" id="UP000483379"/>
    </source>
</evidence>
<dbReference type="GO" id="GO:0008955">
    <property type="term" value="F:peptidoglycan glycosyltransferase activity"/>
    <property type="evidence" value="ECO:0007669"/>
    <property type="project" value="UniProtKB-UniRule"/>
</dbReference>
<evidence type="ECO:0000256" key="4">
    <source>
        <dbReference type="ARBA" id="ARBA00022679"/>
    </source>
</evidence>
<evidence type="ECO:0000256" key="2">
    <source>
        <dbReference type="ARBA" id="ARBA00022475"/>
    </source>
</evidence>
<dbReference type="EC" id="2.4.99.28" evidence="11"/>
<keyword evidence="2 11" id="KW-1003">Cell membrane</keyword>
<keyword evidence="7 11" id="KW-0573">Peptidoglycan synthesis</keyword>
<dbReference type="UniPathway" id="UPA00219"/>
<keyword evidence="4 11" id="KW-0808">Transferase</keyword>
<evidence type="ECO:0000256" key="9">
    <source>
        <dbReference type="ARBA" id="ARBA00023136"/>
    </source>
</evidence>
<dbReference type="Proteomes" id="UP000483379">
    <property type="component" value="Unassembled WGS sequence"/>
</dbReference>
<evidence type="ECO:0000256" key="3">
    <source>
        <dbReference type="ARBA" id="ARBA00022676"/>
    </source>
</evidence>
<dbReference type="PANTHER" id="PTHR30474">
    <property type="entry name" value="CELL CYCLE PROTEIN"/>
    <property type="match status" value="1"/>
</dbReference>
<evidence type="ECO:0000256" key="1">
    <source>
        <dbReference type="ARBA" id="ARBA00004141"/>
    </source>
</evidence>
<comment type="pathway">
    <text evidence="11">Cell wall biogenesis; peptidoglycan biosynthesis.</text>
</comment>
<keyword evidence="11" id="KW-0997">Cell inner membrane</keyword>
<feature type="transmembrane region" description="Helical" evidence="11">
    <location>
        <begin position="61"/>
        <end position="79"/>
    </location>
</feature>
<protein>
    <recommendedName>
        <fullName evidence="11">Peptidoglycan glycosyltransferase MrdB</fullName>
        <shortName evidence="11">PGT</shortName>
        <ecNumber evidence="11">2.4.99.28</ecNumber>
    </recommendedName>
    <alternativeName>
        <fullName evidence="11">Cell elongation protein RodA</fullName>
    </alternativeName>
    <alternativeName>
        <fullName evidence="11">Cell wall polymerase</fullName>
    </alternativeName>
    <alternativeName>
        <fullName evidence="11">Peptidoglycan polymerase</fullName>
        <shortName evidence="11">PG polymerase</shortName>
    </alternativeName>
</protein>
<dbReference type="PANTHER" id="PTHR30474:SF1">
    <property type="entry name" value="PEPTIDOGLYCAN GLYCOSYLTRANSFERASE MRDB"/>
    <property type="match status" value="1"/>
</dbReference>
<dbReference type="GO" id="GO:0005886">
    <property type="term" value="C:plasma membrane"/>
    <property type="evidence" value="ECO:0007669"/>
    <property type="project" value="UniProtKB-SubCell"/>
</dbReference>
<comment type="caution">
    <text evidence="12">The sequence shown here is derived from an EMBL/GenBank/DDBJ whole genome shotgun (WGS) entry which is preliminary data.</text>
</comment>
<evidence type="ECO:0000256" key="6">
    <source>
        <dbReference type="ARBA" id="ARBA00022960"/>
    </source>
</evidence>
<comment type="subcellular location">
    <subcellularLocation>
        <location evidence="11">Cell inner membrane</location>
        <topology evidence="11">Multi-pass membrane protein</topology>
    </subcellularLocation>
    <subcellularLocation>
        <location evidence="1">Membrane</location>
        <topology evidence="1">Multi-pass membrane protein</topology>
    </subcellularLocation>
</comment>
<dbReference type="GO" id="GO:0008360">
    <property type="term" value="P:regulation of cell shape"/>
    <property type="evidence" value="ECO:0007669"/>
    <property type="project" value="UniProtKB-KW"/>
</dbReference>
<dbReference type="InterPro" id="IPR011923">
    <property type="entry name" value="RodA/MrdB"/>
</dbReference>
<evidence type="ECO:0000256" key="8">
    <source>
        <dbReference type="ARBA" id="ARBA00022989"/>
    </source>
</evidence>
<dbReference type="RefSeq" id="WP_164453023.1">
    <property type="nucleotide sequence ID" value="NZ_JAAIJQ010000030.1"/>
</dbReference>
<name>A0A6M0JYI1_9GAMM</name>
<comment type="catalytic activity">
    <reaction evidence="11">
        <text>[GlcNAc-(1-&gt;4)-Mur2Ac(oyl-L-Ala-gamma-D-Glu-L-Lys-D-Ala-D-Ala)](n)-di-trans,octa-cis-undecaprenyl diphosphate + beta-D-GlcNAc-(1-&gt;4)-Mur2Ac(oyl-L-Ala-gamma-D-Glu-L-Lys-D-Ala-D-Ala)-di-trans,octa-cis-undecaprenyl diphosphate = [GlcNAc-(1-&gt;4)-Mur2Ac(oyl-L-Ala-gamma-D-Glu-L-Lys-D-Ala-D-Ala)](n+1)-di-trans,octa-cis-undecaprenyl diphosphate + di-trans,octa-cis-undecaprenyl diphosphate + H(+)</text>
        <dbReference type="Rhea" id="RHEA:23708"/>
        <dbReference type="Rhea" id="RHEA-COMP:9602"/>
        <dbReference type="Rhea" id="RHEA-COMP:9603"/>
        <dbReference type="ChEBI" id="CHEBI:15378"/>
        <dbReference type="ChEBI" id="CHEBI:58405"/>
        <dbReference type="ChEBI" id="CHEBI:60033"/>
        <dbReference type="ChEBI" id="CHEBI:78435"/>
        <dbReference type="EC" id="2.4.99.28"/>
    </reaction>
</comment>
<feature type="transmembrane region" description="Helical" evidence="11">
    <location>
        <begin position="85"/>
        <end position="104"/>
    </location>
</feature>
<comment type="function">
    <text evidence="11">Peptidoglycan polymerase that is essential for cell wall elongation.</text>
</comment>
<accession>A0A6M0JYI1</accession>
<evidence type="ECO:0000313" key="12">
    <source>
        <dbReference type="EMBL" id="NEV62556.1"/>
    </source>
</evidence>
<feature type="transmembrane region" description="Helical" evidence="11">
    <location>
        <begin position="195"/>
        <end position="213"/>
    </location>
</feature>
<dbReference type="InterPro" id="IPR001182">
    <property type="entry name" value="FtsW/RodA"/>
</dbReference>
<dbReference type="InterPro" id="IPR018365">
    <property type="entry name" value="Cell_cycle_FtsW-rel_CS"/>
</dbReference>
<dbReference type="GO" id="GO:0051301">
    <property type="term" value="P:cell division"/>
    <property type="evidence" value="ECO:0007669"/>
    <property type="project" value="InterPro"/>
</dbReference>
<feature type="transmembrane region" description="Helical" evidence="11">
    <location>
        <begin position="171"/>
        <end position="188"/>
    </location>
</feature>
<dbReference type="PROSITE" id="PS00428">
    <property type="entry name" value="FTSW_RODA_SPOVE"/>
    <property type="match status" value="1"/>
</dbReference>
<reference evidence="12 13" key="1">
    <citation type="submission" date="2020-02" db="EMBL/GenBank/DDBJ databases">
        <title>Genome sequences of Thiorhodococcus mannitoliphagus and Thiorhodococcus minor, purple sulfur photosynthetic bacteria in the gammaproteobacterial family, Chromatiaceae.</title>
        <authorList>
            <person name="Aviles F.A."/>
            <person name="Meyer T.E."/>
            <person name="Kyndt J.A."/>
        </authorList>
    </citation>
    <scope>NUCLEOTIDE SEQUENCE [LARGE SCALE GENOMIC DNA]</scope>
    <source>
        <strain evidence="12 13">DSM 11518</strain>
    </source>
</reference>
<keyword evidence="13" id="KW-1185">Reference proteome</keyword>
<dbReference type="AlphaFoldDB" id="A0A6M0JYI1"/>
<dbReference type="Pfam" id="PF01098">
    <property type="entry name" value="FTSW_RODA_SPOVE"/>
    <property type="match status" value="1"/>
</dbReference>
<keyword evidence="5 11" id="KW-0812">Transmembrane</keyword>
<proteinExistence type="inferred from homology"/>
<dbReference type="HAMAP" id="MF_02079">
    <property type="entry name" value="PGT_RodA"/>
    <property type="match status" value="1"/>
</dbReference>
<dbReference type="NCBIfam" id="TIGR02210">
    <property type="entry name" value="rodA_shape"/>
    <property type="match status" value="1"/>
</dbReference>
<dbReference type="EMBL" id="JAAIJQ010000030">
    <property type="protein sequence ID" value="NEV62556.1"/>
    <property type="molecule type" value="Genomic_DNA"/>
</dbReference>
<dbReference type="GO" id="GO:0071555">
    <property type="term" value="P:cell wall organization"/>
    <property type="evidence" value="ECO:0007669"/>
    <property type="project" value="UniProtKB-KW"/>
</dbReference>
<keyword evidence="6 11" id="KW-0133">Cell shape</keyword>
<evidence type="ECO:0000256" key="7">
    <source>
        <dbReference type="ARBA" id="ARBA00022984"/>
    </source>
</evidence>
<organism evidence="12 13">
    <name type="scientific">Thiorhodococcus minor</name>
    <dbReference type="NCBI Taxonomy" id="57489"/>
    <lineage>
        <taxon>Bacteria</taxon>
        <taxon>Pseudomonadati</taxon>
        <taxon>Pseudomonadota</taxon>
        <taxon>Gammaproteobacteria</taxon>
        <taxon>Chromatiales</taxon>
        <taxon>Chromatiaceae</taxon>
        <taxon>Thiorhodococcus</taxon>
    </lineage>
</organism>
<keyword evidence="10 11" id="KW-0961">Cell wall biogenesis/degradation</keyword>
<comment type="similarity">
    <text evidence="11">Belongs to the SEDS family. MrdB/RodA subfamily.</text>
</comment>
<feature type="transmembrane region" description="Helical" evidence="11">
    <location>
        <begin position="147"/>
        <end position="165"/>
    </location>
</feature>
<evidence type="ECO:0000256" key="10">
    <source>
        <dbReference type="ARBA" id="ARBA00023316"/>
    </source>
</evidence>
<dbReference type="GO" id="GO:0015648">
    <property type="term" value="F:lipid-linked peptidoglycan transporter activity"/>
    <property type="evidence" value="ECO:0007669"/>
    <property type="project" value="TreeGrafter"/>
</dbReference>
<evidence type="ECO:0000256" key="5">
    <source>
        <dbReference type="ARBA" id="ARBA00022692"/>
    </source>
</evidence>
<evidence type="ECO:0000256" key="11">
    <source>
        <dbReference type="HAMAP-Rule" id="MF_02079"/>
    </source>
</evidence>
<dbReference type="GO" id="GO:0009252">
    <property type="term" value="P:peptidoglycan biosynthetic process"/>
    <property type="evidence" value="ECO:0007669"/>
    <property type="project" value="UniProtKB-UniRule"/>
</dbReference>
<keyword evidence="3 11" id="KW-0328">Glycosyltransferase</keyword>
<keyword evidence="8 11" id="KW-1133">Transmembrane helix</keyword>
<feature type="transmembrane region" description="Helical" evidence="11">
    <location>
        <begin position="282"/>
        <end position="303"/>
    </location>
</feature>
<sequence>MATSPFWTHLDWEVRPAEPGWLRRIHIDVPLLLGLLVLCGFGLVMLYSAGDQDIATVKRQLVRLGIAFGFMLAIAQVPPASLRRWSLGIYGAGVLMLIAVLVIGEIGKGAQRWLDLGVVRFQPSELLKLAVPMTVAWLLSRRPLPPSLLSILLAMTLTLIPVVLIAKQPDLGTSLLVASAGILVLFIAGLSWRMIIGLAAAAAALAPLLWMGMHDYQRARVMTFLNPESDPLGTGYHIIQSQIAIGSGGISGKGWLNGTQSHLEFLPERHTDFIFAVIGEELGFTGIVALLGLYLFIIVRGLMIAARAESNYDRLLAGGLTLVFFVYLFVNTGMVTGLLPVVGVPLPLISYGGTSMVTLMAGFGILMAIETHRRKK</sequence>
<keyword evidence="9 11" id="KW-0472">Membrane</keyword>
<feature type="transmembrane region" description="Helical" evidence="11">
    <location>
        <begin position="315"/>
        <end position="342"/>
    </location>
</feature>